<gene>
    <name evidence="9" type="ORF">F7D20_08310</name>
</gene>
<feature type="transmembrane region" description="Helical" evidence="8">
    <location>
        <begin position="157"/>
        <end position="179"/>
    </location>
</feature>
<feature type="transmembrane region" description="Helical" evidence="8">
    <location>
        <begin position="124"/>
        <end position="145"/>
    </location>
</feature>
<dbReference type="GO" id="GO:0022857">
    <property type="term" value="F:transmembrane transporter activity"/>
    <property type="evidence" value="ECO:0007669"/>
    <property type="project" value="InterPro"/>
</dbReference>
<dbReference type="SUPFAM" id="SSF81345">
    <property type="entry name" value="ABC transporter involved in vitamin B12 uptake, BtuC"/>
    <property type="match status" value="1"/>
</dbReference>
<organism evidence="9 10">
    <name type="scientific">Segatella copri</name>
    <dbReference type="NCBI Taxonomy" id="165179"/>
    <lineage>
        <taxon>Bacteria</taxon>
        <taxon>Pseudomonadati</taxon>
        <taxon>Bacteroidota</taxon>
        <taxon>Bacteroidia</taxon>
        <taxon>Bacteroidales</taxon>
        <taxon>Prevotellaceae</taxon>
        <taxon>Segatella</taxon>
    </lineage>
</organism>
<evidence type="ECO:0000256" key="4">
    <source>
        <dbReference type="ARBA" id="ARBA00022475"/>
    </source>
</evidence>
<dbReference type="AlphaFoldDB" id="A0A6A7WBU3"/>
<evidence type="ECO:0000256" key="2">
    <source>
        <dbReference type="ARBA" id="ARBA00007935"/>
    </source>
</evidence>
<keyword evidence="3" id="KW-0813">Transport</keyword>
<evidence type="ECO:0000256" key="5">
    <source>
        <dbReference type="ARBA" id="ARBA00022692"/>
    </source>
</evidence>
<keyword evidence="7 8" id="KW-0472">Membrane</keyword>
<keyword evidence="4" id="KW-1003">Cell membrane</keyword>
<evidence type="ECO:0000313" key="10">
    <source>
        <dbReference type="Proteomes" id="UP000384372"/>
    </source>
</evidence>
<evidence type="ECO:0000256" key="7">
    <source>
        <dbReference type="ARBA" id="ARBA00023136"/>
    </source>
</evidence>
<dbReference type="PANTHER" id="PTHR30472:SF41">
    <property type="entry name" value="TRANSPORT SYSTEM PERMEASE PROTEIN"/>
    <property type="match status" value="1"/>
</dbReference>
<keyword evidence="6 8" id="KW-1133">Transmembrane helix</keyword>
<feature type="transmembrane region" description="Helical" evidence="8">
    <location>
        <begin position="62"/>
        <end position="83"/>
    </location>
</feature>
<dbReference type="Pfam" id="PF01032">
    <property type="entry name" value="FecCD"/>
    <property type="match status" value="1"/>
</dbReference>
<dbReference type="Proteomes" id="UP000384372">
    <property type="component" value="Unassembled WGS sequence"/>
</dbReference>
<feature type="transmembrane region" description="Helical" evidence="8">
    <location>
        <begin position="289"/>
        <end position="310"/>
    </location>
</feature>
<reference evidence="9 10" key="1">
    <citation type="submission" date="2019-09" db="EMBL/GenBank/DDBJ databases">
        <title>Distinct polysaccharide growth profiles of human intestinal Prevotella copri isolates.</title>
        <authorList>
            <person name="Fehlner-Peach H."/>
            <person name="Magnabosco C."/>
            <person name="Raghavan V."/>
            <person name="Scher J.U."/>
            <person name="Tett A."/>
            <person name="Cox L.M."/>
            <person name="Gottsegen C."/>
            <person name="Watters A."/>
            <person name="Wiltshire- Gordon J.D."/>
            <person name="Segata N."/>
            <person name="Bonneau R."/>
            <person name="Littman D.R."/>
        </authorList>
    </citation>
    <scope>NUCLEOTIDE SEQUENCE [LARGE SCALE GENOMIC DNA]</scope>
    <source>
        <strain evidence="10">iAQ1173</strain>
    </source>
</reference>
<dbReference type="InterPro" id="IPR000522">
    <property type="entry name" value="ABC_transptr_permease_BtuC"/>
</dbReference>
<evidence type="ECO:0000256" key="8">
    <source>
        <dbReference type="SAM" id="Phobius"/>
    </source>
</evidence>
<feature type="transmembrane region" description="Helical" evidence="8">
    <location>
        <begin position="247"/>
        <end position="269"/>
    </location>
</feature>
<proteinExistence type="inferred from homology"/>
<keyword evidence="5 8" id="KW-0812">Transmembrane</keyword>
<evidence type="ECO:0000256" key="1">
    <source>
        <dbReference type="ARBA" id="ARBA00004651"/>
    </source>
</evidence>
<dbReference type="Gene3D" id="1.10.3470.10">
    <property type="entry name" value="ABC transporter involved in vitamin B12 uptake, BtuC"/>
    <property type="match status" value="1"/>
</dbReference>
<comment type="similarity">
    <text evidence="2">Belongs to the binding-protein-dependent transport system permease family. FecCD subfamily.</text>
</comment>
<evidence type="ECO:0000256" key="6">
    <source>
        <dbReference type="ARBA" id="ARBA00022989"/>
    </source>
</evidence>
<protein>
    <submittedName>
        <fullName evidence="9">Iron ABC transporter permease</fullName>
    </submittedName>
</protein>
<dbReference type="InterPro" id="IPR037294">
    <property type="entry name" value="ABC_BtuC-like"/>
</dbReference>
<evidence type="ECO:0000313" key="9">
    <source>
        <dbReference type="EMBL" id="MQP11954.1"/>
    </source>
</evidence>
<dbReference type="GO" id="GO:0005886">
    <property type="term" value="C:plasma membrane"/>
    <property type="evidence" value="ECO:0007669"/>
    <property type="project" value="UniProtKB-SubCell"/>
</dbReference>
<dbReference type="OrthoDB" id="9811721at2"/>
<feature type="transmembrane region" description="Helical" evidence="8">
    <location>
        <begin position="317"/>
        <end position="337"/>
    </location>
</feature>
<accession>A0A6A7WBU3</accession>
<feature type="transmembrane region" description="Helical" evidence="8">
    <location>
        <begin position="199"/>
        <end position="222"/>
    </location>
</feature>
<dbReference type="RefSeq" id="WP_158463629.1">
    <property type="nucleotide sequence ID" value="NZ_VZAD01000063.1"/>
</dbReference>
<keyword evidence="10" id="KW-1185">Reference proteome</keyword>
<dbReference type="EMBL" id="VZAD01000063">
    <property type="protein sequence ID" value="MQP11954.1"/>
    <property type="molecule type" value="Genomic_DNA"/>
</dbReference>
<name>A0A6A7WBU3_9BACT</name>
<dbReference type="CDD" id="cd06550">
    <property type="entry name" value="TM_ABC_iron-siderophores_like"/>
    <property type="match status" value="1"/>
</dbReference>
<dbReference type="GO" id="GO:0033214">
    <property type="term" value="P:siderophore-iron import into cell"/>
    <property type="evidence" value="ECO:0007669"/>
    <property type="project" value="TreeGrafter"/>
</dbReference>
<feature type="transmembrane region" description="Helical" evidence="8">
    <location>
        <begin position="95"/>
        <end position="118"/>
    </location>
</feature>
<sequence>MKSPQTIVALTAATLLLVVLFVLNLAMGSVSIPLADVWAVLTGNVTGEASDTWRFIIIESRLPQAIMALMGGAALAVSGLLLQTTFRNPLAGPDVFGINSGAALAVAVVMLGMGGSLSAGSLSLAGYAAVLFSALVGALAVTALISALSAVVRSSTMLLIIGLMIGYLANSAITLLNFFATSEGVKSYTVWGMGSFGNVSLSSIPVAAVVIGLFLLAALALVKPLNAFLLGELYAENLGYDTRKLRLLLLLVTGVLTATVTAFCGPIAFIGLATPHIARLFVTTENHRVLLPSTMLLGSVIALLCNWLCALPTQNGMIPLGAVTPLLGAPVIIYVLLKRR</sequence>
<comment type="caution">
    <text evidence="9">The sequence shown here is derived from an EMBL/GenBank/DDBJ whole genome shotgun (WGS) entry which is preliminary data.</text>
</comment>
<dbReference type="PANTHER" id="PTHR30472">
    <property type="entry name" value="FERRIC ENTEROBACTIN TRANSPORT SYSTEM PERMEASE PROTEIN"/>
    <property type="match status" value="1"/>
</dbReference>
<evidence type="ECO:0000256" key="3">
    <source>
        <dbReference type="ARBA" id="ARBA00022448"/>
    </source>
</evidence>
<comment type="subcellular location">
    <subcellularLocation>
        <location evidence="1">Cell membrane</location>
        <topology evidence="1">Multi-pass membrane protein</topology>
    </subcellularLocation>
</comment>